<dbReference type="Proteomes" id="UP001476247">
    <property type="component" value="Unassembled WGS sequence"/>
</dbReference>
<accession>A0ABP9YDS2</accession>
<reference evidence="1 2" key="1">
    <citation type="submission" date="2024-04" db="EMBL/GenBank/DDBJ databases">
        <title>genome sequences of Mucor flavus KT1a and Helicostylum pulchrum KT1b strains isolation_sourced from the surface of a dry-aged beef.</title>
        <authorList>
            <person name="Toyotome T."/>
            <person name="Hosono M."/>
            <person name="Torimaru M."/>
            <person name="Fukuda K."/>
            <person name="Mikami N."/>
        </authorList>
    </citation>
    <scope>NUCLEOTIDE SEQUENCE [LARGE SCALE GENOMIC DNA]</scope>
    <source>
        <strain evidence="1 2">KT1b</strain>
    </source>
</reference>
<proteinExistence type="predicted"/>
<protein>
    <submittedName>
        <fullName evidence="1">Uncharacterized protein</fullName>
    </submittedName>
</protein>
<keyword evidence="2" id="KW-1185">Reference proteome</keyword>
<comment type="caution">
    <text evidence="1">The sequence shown here is derived from an EMBL/GenBank/DDBJ whole genome shotgun (WGS) entry which is preliminary data.</text>
</comment>
<evidence type="ECO:0000313" key="2">
    <source>
        <dbReference type="Proteomes" id="UP001476247"/>
    </source>
</evidence>
<evidence type="ECO:0000313" key="1">
    <source>
        <dbReference type="EMBL" id="GAA5805108.1"/>
    </source>
</evidence>
<sequence length="180" mass="21011">MEDRVRVQGERMLNLLREIEAEEGERGREVMVDALMHAIHRFPIHRNLNDGCLYVFGRDRRTRRCHGGLDDLLQQIELALAEASGFIPREQTVAGWEGEERTSFVDVYYHLSWDVRERNTIRAIMAAARAVYGLVSTRGPVMLVHPEWFDLRLLINNRRTRVIREQLMGQEDILMLSRAV</sequence>
<dbReference type="EMBL" id="BAABUJ010000041">
    <property type="protein sequence ID" value="GAA5805108.1"/>
    <property type="molecule type" value="Genomic_DNA"/>
</dbReference>
<organism evidence="1 2">
    <name type="scientific">Helicostylum pulchrum</name>
    <dbReference type="NCBI Taxonomy" id="562976"/>
    <lineage>
        <taxon>Eukaryota</taxon>
        <taxon>Fungi</taxon>
        <taxon>Fungi incertae sedis</taxon>
        <taxon>Mucoromycota</taxon>
        <taxon>Mucoromycotina</taxon>
        <taxon>Mucoromycetes</taxon>
        <taxon>Mucorales</taxon>
        <taxon>Mucorineae</taxon>
        <taxon>Mucoraceae</taxon>
        <taxon>Helicostylum</taxon>
    </lineage>
</organism>
<gene>
    <name evidence="1" type="ORF">HPULCUR_010621</name>
</gene>
<name>A0ABP9YDS2_9FUNG</name>